<sequence length="1103" mass="123206">MILFKKKTIGILFLLLGFLPVLVYAQNAKIKGTVLDEKGSPLPGVTVSAWLNKTFSSATQTDSAGLFSIDNLAIGNKYDFQFSYVGYEAYTEKAVAIVNNIGNLLVRMKPGNKQLNDIVVVGYGTQKKVNLTGAVSQVDATAFENKPVATVGQALQGVIPNLNINFGDGHPGSVATFNVRGMASINNVSGSPLIIIDGVPGKMDLLNPNDISSVTVLKDAASAAIYGARAAFGVILITTKTAKTGKLNLSYGYSYGIQTPTTRTDFMTDGYEQLKLVDEAFSRNTGSSYSGYNDNDYAELKKRQTDKSLPDIVKQNRNGTDMYVSYGNTDWWHYLYRKATPQMEHHFTLSGGSEKTNILLSGRYLSQSGLYQDYLGNDSYKSYNLRAKINSQVKDWLNLYTNVQFSTGQNNWPGAGKYGNNTGLYNHAMAAYVPQNPDGSFRFRTNLNNYAASEYPELSYGKSKGKEIKYNISEILGFTMNFFKDKLKVDGNFSYEYMPSYLTQRSAKFPWSVYPGKYEYDGNSYLAETNNIDQHQTLNLFTTYTNNWKGHHLQVTAGYNQELQRFKYTNARAFDLLSDDLNELDLATGSNYAAGNEKEWALMGVFGRVAYDYKSKYLLELNSRYDGTTRFPRSSRFGLFPSVSGGWRISSEHFFAPLKKQVSDLKLRASYGLLGNQDVGSSSADFYPYIPVMNNGTSNWVNSNGQVKYINAPNPITPNFTWEKTKSLNVGIDVTVFKNLQLSFDRYRRLTTDMLINGKTLPGVFGAGSPKQNAGNLQTDGFEFSFNWSNHYLVGGKNMTVSVGGNISDYTAKITKFDNPKQLLNNYYVGQRIGEIWGYSTDGLFRNDAEAAAWPINQDQIDQSQRVESPGEWSKLKGGDVKFKDLNGDKTINNGSNTVSDHGDLKVIGNSLPRYSYGFNTRVNWNNFDLSLFFQGVLKQDWYPTVEAGLFWGVYGRPYTSFIPKDFGKDVWTPENPDAYFPIVRGYEVYSGGALNTPNDRYLQNIGYLRLKTMTLGYTVTPATLGRFRNYVQNVYIYFSGQNLLTFTKFRSKYIDPESVGPYDVDRGSGAYNANSSAANATDNGARSYPYMKNYTMGVNVTF</sequence>
<keyword evidence="1" id="KW-1134">Transmembrane beta strand</keyword>
<dbReference type="SUPFAM" id="SSF49464">
    <property type="entry name" value="Carboxypeptidase regulatory domain-like"/>
    <property type="match status" value="1"/>
</dbReference>
<dbReference type="GO" id="GO:0009279">
    <property type="term" value="C:cell outer membrane"/>
    <property type="evidence" value="ECO:0007669"/>
    <property type="project" value="UniProtKB-SubCell"/>
</dbReference>
<organism evidence="5 6">
    <name type="scientific">Chitinophaga arvensicola</name>
    <dbReference type="NCBI Taxonomy" id="29529"/>
    <lineage>
        <taxon>Bacteria</taxon>
        <taxon>Pseudomonadati</taxon>
        <taxon>Bacteroidota</taxon>
        <taxon>Chitinophagia</taxon>
        <taxon>Chitinophagales</taxon>
        <taxon>Chitinophagaceae</taxon>
        <taxon>Chitinophaga</taxon>
    </lineage>
</organism>
<evidence type="ECO:0000313" key="6">
    <source>
        <dbReference type="Proteomes" id="UP000199310"/>
    </source>
</evidence>
<keyword evidence="6" id="KW-1185">Reference proteome</keyword>
<evidence type="ECO:0000256" key="2">
    <source>
        <dbReference type="RuleBase" id="RU003357"/>
    </source>
</evidence>
<dbReference type="OrthoDB" id="604358at2"/>
<dbReference type="AlphaFoldDB" id="A0A1I0RHS3"/>
<evidence type="ECO:0000259" key="3">
    <source>
        <dbReference type="Pfam" id="PF00593"/>
    </source>
</evidence>
<dbReference type="Gene3D" id="2.170.130.10">
    <property type="entry name" value="TonB-dependent receptor, plug domain"/>
    <property type="match status" value="1"/>
</dbReference>
<keyword evidence="1 2" id="KW-0472">Membrane</keyword>
<evidence type="ECO:0000256" key="1">
    <source>
        <dbReference type="PROSITE-ProRule" id="PRU01360"/>
    </source>
</evidence>
<dbReference type="EMBL" id="FOJG01000001">
    <property type="protein sequence ID" value="SEW40231.1"/>
    <property type="molecule type" value="Genomic_DNA"/>
</dbReference>
<evidence type="ECO:0000313" key="5">
    <source>
        <dbReference type="EMBL" id="SEW40231.1"/>
    </source>
</evidence>
<dbReference type="InterPro" id="IPR023996">
    <property type="entry name" value="TonB-dep_OMP_SusC/RagA"/>
</dbReference>
<reference evidence="6" key="1">
    <citation type="submission" date="2016-10" db="EMBL/GenBank/DDBJ databases">
        <authorList>
            <person name="Varghese N."/>
            <person name="Submissions S."/>
        </authorList>
    </citation>
    <scope>NUCLEOTIDE SEQUENCE [LARGE SCALE GENOMIC DNA]</scope>
    <source>
        <strain evidence="6">DSM 3695</strain>
    </source>
</reference>
<dbReference type="Pfam" id="PF13620">
    <property type="entry name" value="CarboxypepD_reg"/>
    <property type="match status" value="1"/>
</dbReference>
<dbReference type="InterPro" id="IPR000531">
    <property type="entry name" value="Beta-barrel_TonB"/>
</dbReference>
<gene>
    <name evidence="5" type="ORF">SAMN04488122_2833</name>
</gene>
<dbReference type="RefSeq" id="WP_089895718.1">
    <property type="nucleotide sequence ID" value="NZ_FOJG01000001.1"/>
</dbReference>
<dbReference type="Pfam" id="PF07715">
    <property type="entry name" value="Plug"/>
    <property type="match status" value="1"/>
</dbReference>
<keyword evidence="2" id="KW-0798">TonB box</keyword>
<keyword evidence="1" id="KW-0813">Transport</keyword>
<dbReference type="InterPro" id="IPR023997">
    <property type="entry name" value="TonB-dep_OMP_SusC/RagA_CS"/>
</dbReference>
<dbReference type="Proteomes" id="UP000199310">
    <property type="component" value="Unassembled WGS sequence"/>
</dbReference>
<comment type="similarity">
    <text evidence="1 2">Belongs to the TonB-dependent receptor family.</text>
</comment>
<evidence type="ECO:0000259" key="4">
    <source>
        <dbReference type="Pfam" id="PF07715"/>
    </source>
</evidence>
<keyword evidence="1" id="KW-0812">Transmembrane</keyword>
<protein>
    <submittedName>
        <fullName evidence="5">TonB-linked outer membrane protein, SusC/RagA family</fullName>
    </submittedName>
</protein>
<comment type="subcellular location">
    <subcellularLocation>
        <location evidence="1">Cell outer membrane</location>
        <topology evidence="1">Multi-pass membrane protein</topology>
    </subcellularLocation>
</comment>
<dbReference type="InterPro" id="IPR012910">
    <property type="entry name" value="Plug_dom"/>
</dbReference>
<keyword evidence="1" id="KW-0998">Cell outer membrane</keyword>
<dbReference type="Pfam" id="PF00593">
    <property type="entry name" value="TonB_dep_Rec_b-barrel"/>
    <property type="match status" value="1"/>
</dbReference>
<dbReference type="NCBIfam" id="TIGR04057">
    <property type="entry name" value="SusC_RagA_signa"/>
    <property type="match status" value="1"/>
</dbReference>
<dbReference type="InterPro" id="IPR037066">
    <property type="entry name" value="Plug_dom_sf"/>
</dbReference>
<feature type="domain" description="TonB-dependent receptor plug" evidence="4">
    <location>
        <begin position="128"/>
        <end position="234"/>
    </location>
</feature>
<dbReference type="STRING" id="29529.SAMN04488122_2833"/>
<proteinExistence type="inferred from homology"/>
<dbReference type="NCBIfam" id="TIGR04056">
    <property type="entry name" value="OMP_RagA_SusC"/>
    <property type="match status" value="1"/>
</dbReference>
<dbReference type="Gene3D" id="2.60.40.1120">
    <property type="entry name" value="Carboxypeptidase-like, regulatory domain"/>
    <property type="match status" value="1"/>
</dbReference>
<dbReference type="InterPro" id="IPR039426">
    <property type="entry name" value="TonB-dep_rcpt-like"/>
</dbReference>
<feature type="domain" description="TonB-dependent receptor-like beta-barrel" evidence="3">
    <location>
        <begin position="424"/>
        <end position="932"/>
    </location>
</feature>
<name>A0A1I0RHS3_9BACT</name>
<accession>A0A1I0RHS3</accession>
<dbReference type="SUPFAM" id="SSF56935">
    <property type="entry name" value="Porins"/>
    <property type="match status" value="1"/>
</dbReference>
<dbReference type="InterPro" id="IPR008969">
    <property type="entry name" value="CarboxyPept-like_regulatory"/>
</dbReference>
<dbReference type="PROSITE" id="PS52016">
    <property type="entry name" value="TONB_DEPENDENT_REC_3"/>
    <property type="match status" value="1"/>
</dbReference>